<dbReference type="InterPro" id="IPR003439">
    <property type="entry name" value="ABC_transporter-like_ATP-bd"/>
</dbReference>
<evidence type="ECO:0000256" key="8">
    <source>
        <dbReference type="ARBA" id="ARBA00022967"/>
    </source>
</evidence>
<evidence type="ECO:0000256" key="9">
    <source>
        <dbReference type="ARBA" id="ARBA00023136"/>
    </source>
</evidence>
<feature type="domain" description="ABC transporter" evidence="11">
    <location>
        <begin position="7"/>
        <end position="246"/>
    </location>
</feature>
<dbReference type="Proteomes" id="UP000032458">
    <property type="component" value="Unassembled WGS sequence"/>
</dbReference>
<dbReference type="PATRIC" id="fig|1240678.4.peg.4363"/>
<comment type="similarity">
    <text evidence="2">Belongs to the ABC transporter superfamily.</text>
</comment>
<dbReference type="GO" id="GO:0043190">
    <property type="term" value="C:ATP-binding cassette (ABC) transporter complex"/>
    <property type="evidence" value="ECO:0007669"/>
    <property type="project" value="TreeGrafter"/>
</dbReference>
<accession>A0A0D7CLW1</accession>
<sequence>MAGARAIALDKVTVRYAARGEPSLRDFSFEVSEGECVLLTGGSGCGKSTVIRLLNGLVPHVYEAEVSGSVSVLGHTPAERPLQETGRTVSTVFQNPRTQFFCTEPLSEMAFGGENAGADPAGLRARVARVADRVGVAHLAQHSMFTLSGGEKQRVALASAVCDQPRIYLLDEPTANLDDEAVQELRSTLTRLRDSGATLVIAEHRLHYLRGLVDRVVRMDAGRTAQTYSSADFWNIPGQTRRTLGLRSLHPPATAKSPKPAADEHSGLVCDHPRFGELPFPRGMVTALVGRNGVGKTHTARILSGLEKSPARVTLDGRPLTRRQRTRRAFLAAQDVNRQLFGPSVREELTLGRQGIAPSAVDAALRRLDIDQLADRHPLSLSGGQQQRVAIASALVEGREIYIFDEPSSGLDYRAMQSVSGVLTELAASGKILILITHDHELADACAHALVSLSAPSA</sequence>
<dbReference type="InterPro" id="IPR050095">
    <property type="entry name" value="ECF_ABC_transporter_ATP-bd"/>
</dbReference>
<dbReference type="GO" id="GO:0005524">
    <property type="term" value="F:ATP binding"/>
    <property type="evidence" value="ECO:0007669"/>
    <property type="project" value="UniProtKB-KW"/>
</dbReference>
<keyword evidence="9" id="KW-0472">Membrane</keyword>
<evidence type="ECO:0000256" key="1">
    <source>
        <dbReference type="ARBA" id="ARBA00004202"/>
    </source>
</evidence>
<keyword evidence="4" id="KW-1003">Cell membrane</keyword>
<keyword evidence="6" id="KW-0547">Nucleotide-binding</keyword>
<dbReference type="GO" id="GO:0016887">
    <property type="term" value="F:ATP hydrolysis activity"/>
    <property type="evidence" value="ECO:0007669"/>
    <property type="project" value="InterPro"/>
</dbReference>
<dbReference type="InterPro" id="IPR003593">
    <property type="entry name" value="AAA+_ATPase"/>
</dbReference>
<evidence type="ECO:0000256" key="6">
    <source>
        <dbReference type="ARBA" id="ARBA00022741"/>
    </source>
</evidence>
<evidence type="ECO:0000256" key="4">
    <source>
        <dbReference type="ARBA" id="ARBA00022475"/>
    </source>
</evidence>
<evidence type="ECO:0000259" key="11">
    <source>
        <dbReference type="PROSITE" id="PS50893"/>
    </source>
</evidence>
<keyword evidence="8" id="KW-1278">Translocase</keyword>
<comment type="subcellular location">
    <subcellularLocation>
        <location evidence="1">Cell membrane</location>
        <topology evidence="1">Peripheral membrane protein</topology>
    </subcellularLocation>
</comment>
<evidence type="ECO:0000256" key="7">
    <source>
        <dbReference type="ARBA" id="ARBA00022840"/>
    </source>
</evidence>
<dbReference type="InterPro" id="IPR017871">
    <property type="entry name" value="ABC_transporter-like_CS"/>
</dbReference>
<evidence type="ECO:0000313" key="12">
    <source>
        <dbReference type="EMBL" id="KIZ16437.1"/>
    </source>
</evidence>
<dbReference type="PANTHER" id="PTHR43553:SF23">
    <property type="entry name" value="ABC TRANSPORTER ATP-BINDING COMPONENT"/>
    <property type="match status" value="1"/>
</dbReference>
<dbReference type="EMBL" id="JRKI01000028">
    <property type="protein sequence ID" value="KIZ16437.1"/>
    <property type="molecule type" value="Genomic_DNA"/>
</dbReference>
<gene>
    <name evidence="12" type="ORF">SNA_20640</name>
</gene>
<comment type="caution">
    <text evidence="12">The sequence shown here is derived from an EMBL/GenBank/DDBJ whole genome shotgun (WGS) entry which is preliminary data.</text>
</comment>
<feature type="domain" description="ABC transporter" evidence="11">
    <location>
        <begin position="249"/>
        <end position="455"/>
    </location>
</feature>
<dbReference type="Gene3D" id="3.40.50.300">
    <property type="entry name" value="P-loop containing nucleotide triphosphate hydrolases"/>
    <property type="match status" value="2"/>
</dbReference>
<keyword evidence="7" id="KW-0067">ATP-binding</keyword>
<name>A0A0D7CLW1_9ACTN</name>
<dbReference type="InterPro" id="IPR015856">
    <property type="entry name" value="ABC_transpr_CbiO/EcfA_su"/>
</dbReference>
<dbReference type="InterPro" id="IPR027417">
    <property type="entry name" value="P-loop_NTPase"/>
</dbReference>
<evidence type="ECO:0000313" key="13">
    <source>
        <dbReference type="Proteomes" id="UP000032458"/>
    </source>
</evidence>
<protein>
    <recommendedName>
        <fullName evidence="11">ABC transporter domain-containing protein</fullName>
    </recommendedName>
</protein>
<evidence type="ECO:0000256" key="5">
    <source>
        <dbReference type="ARBA" id="ARBA00022737"/>
    </source>
</evidence>
<comment type="function">
    <text evidence="10">Probably part of an ABC transporter complex. Responsible for energy coupling to the transport system.</text>
</comment>
<dbReference type="SMART" id="SM00382">
    <property type="entry name" value="AAA"/>
    <property type="match status" value="2"/>
</dbReference>
<dbReference type="AlphaFoldDB" id="A0A0D7CLW1"/>
<proteinExistence type="inferred from homology"/>
<dbReference type="SUPFAM" id="SSF52540">
    <property type="entry name" value="P-loop containing nucleoside triphosphate hydrolases"/>
    <property type="match status" value="2"/>
</dbReference>
<dbReference type="GO" id="GO:0042626">
    <property type="term" value="F:ATPase-coupled transmembrane transporter activity"/>
    <property type="evidence" value="ECO:0007669"/>
    <property type="project" value="TreeGrafter"/>
</dbReference>
<dbReference type="PROSITE" id="PS00211">
    <property type="entry name" value="ABC_TRANSPORTER_1"/>
    <property type="match status" value="2"/>
</dbReference>
<dbReference type="PROSITE" id="PS50893">
    <property type="entry name" value="ABC_TRANSPORTER_2"/>
    <property type="match status" value="2"/>
</dbReference>
<evidence type="ECO:0000256" key="10">
    <source>
        <dbReference type="ARBA" id="ARBA00025157"/>
    </source>
</evidence>
<keyword evidence="5" id="KW-0677">Repeat</keyword>
<evidence type="ECO:0000256" key="2">
    <source>
        <dbReference type="ARBA" id="ARBA00005417"/>
    </source>
</evidence>
<organism evidence="12 13">
    <name type="scientific">Streptomyces natalensis ATCC 27448</name>
    <dbReference type="NCBI Taxonomy" id="1240678"/>
    <lineage>
        <taxon>Bacteria</taxon>
        <taxon>Bacillati</taxon>
        <taxon>Actinomycetota</taxon>
        <taxon>Actinomycetes</taxon>
        <taxon>Kitasatosporales</taxon>
        <taxon>Streptomycetaceae</taxon>
        <taxon>Streptomyces</taxon>
    </lineage>
</organism>
<reference evidence="12 13" key="1">
    <citation type="submission" date="2014-09" db="EMBL/GenBank/DDBJ databases">
        <title>Draft genome sequence of Streptomyces natalensis ATCC 27448, producer of the antifungal pimaricin.</title>
        <authorList>
            <person name="Mendes M.V."/>
            <person name="Beites T."/>
            <person name="Pires S."/>
            <person name="Santos C.L."/>
            <person name="Moradas-Ferreira P."/>
        </authorList>
    </citation>
    <scope>NUCLEOTIDE SEQUENCE [LARGE SCALE GENOMIC DNA]</scope>
    <source>
        <strain evidence="12 13">ATCC 27448</strain>
    </source>
</reference>
<keyword evidence="3" id="KW-0813">Transport</keyword>
<dbReference type="CDD" id="cd03225">
    <property type="entry name" value="ABC_cobalt_CbiO_domain1"/>
    <property type="match status" value="1"/>
</dbReference>
<dbReference type="Pfam" id="PF00005">
    <property type="entry name" value="ABC_tran"/>
    <property type="match status" value="2"/>
</dbReference>
<dbReference type="PANTHER" id="PTHR43553">
    <property type="entry name" value="HEAVY METAL TRANSPORTER"/>
    <property type="match status" value="1"/>
</dbReference>
<keyword evidence="13" id="KW-1185">Reference proteome</keyword>
<evidence type="ECO:0000256" key="3">
    <source>
        <dbReference type="ARBA" id="ARBA00022448"/>
    </source>
</evidence>